<evidence type="ECO:0000256" key="2">
    <source>
        <dbReference type="ARBA" id="ARBA00009810"/>
    </source>
</evidence>
<dbReference type="GO" id="GO:0044718">
    <property type="term" value="P:siderophore transmembrane transport"/>
    <property type="evidence" value="ECO:0007669"/>
    <property type="project" value="TreeGrafter"/>
</dbReference>
<dbReference type="Pfam" id="PF07715">
    <property type="entry name" value="Plug"/>
    <property type="match status" value="1"/>
</dbReference>
<dbReference type="EMBL" id="WSSB01000005">
    <property type="protein sequence ID" value="MXR36681.1"/>
    <property type="molecule type" value="Genomic_DNA"/>
</dbReference>
<dbReference type="InterPro" id="IPR039426">
    <property type="entry name" value="TonB-dep_rcpt-like"/>
</dbReference>
<proteinExistence type="inferred from homology"/>
<dbReference type="PANTHER" id="PTHR30069">
    <property type="entry name" value="TONB-DEPENDENT OUTER MEMBRANE RECEPTOR"/>
    <property type="match status" value="1"/>
</dbReference>
<feature type="domain" description="TonB-dependent receptor plug" evidence="15">
    <location>
        <begin position="51"/>
        <end position="164"/>
    </location>
</feature>
<evidence type="ECO:0000256" key="1">
    <source>
        <dbReference type="ARBA" id="ARBA00004571"/>
    </source>
</evidence>
<keyword evidence="9 16" id="KW-0675">Receptor</keyword>
<keyword evidence="3 11" id="KW-0813">Transport</keyword>
<evidence type="ECO:0000256" key="10">
    <source>
        <dbReference type="ARBA" id="ARBA00023237"/>
    </source>
</evidence>
<keyword evidence="4 11" id="KW-1134">Transmembrane beta strand</keyword>
<keyword evidence="7 12" id="KW-0798">TonB box</keyword>
<dbReference type="InterPro" id="IPR000531">
    <property type="entry name" value="Beta-barrel_TonB"/>
</dbReference>
<accession>A0A845BQG0</accession>
<dbReference type="InterPro" id="IPR037066">
    <property type="entry name" value="Plug_dom_sf"/>
</dbReference>
<reference evidence="16 17" key="1">
    <citation type="submission" date="2019-12" db="EMBL/GenBank/DDBJ databases">
        <title>Neisseriaceae gen. nov. sp. Genome sequencing and assembly.</title>
        <authorList>
            <person name="Liu Z."/>
            <person name="Li A."/>
        </authorList>
    </citation>
    <scope>NUCLEOTIDE SEQUENCE [LARGE SCALE GENOMIC DNA]</scope>
    <source>
        <strain evidence="16 17">B2N2-7</strain>
    </source>
</reference>
<sequence length="659" mass="71908">MKRILKVGVTAVCLALQGMAAQAADADLLTGSLDDLLATEVVGASKSRQPIAEAPANVTVITTDEIRRYGYRTLTDALVRVAGVVAAHTPHGSALAVRGSSANQSTDWGARILLMIDGHRVNDGIYDQALFGYDSLVDIEAVERIEFIKGPGSTLYGGNALYGVVNVITRRGRAAEGAVLWSQATPGATAFGTTLGGVSERGTEWRLSAARRANPTFTSTVGGQQLADLGTYSESVDYAERSEQASLTVDAGQYRLVALASRWRPDASGQRHNDVDGEYYPFHADGENSQYLLGGSGRWALGSTTELVAQFSVGQSERTFVEAWEEVGHVPWQVRWRAASRWSGTELRLTTEAFARQRLSLGVEWRRDFWRDYADQYLVEGMAQPPWSARSARDSVGVYLQDEIALAERWALTLGGRLDKVSDYASEFSPRLALIWAPTAATTVKLIHAEAFRPPNAFEYEPTLSEGGLPMPQQRPELERVKSDELLLEYRQGGFTGSASLFVNRNQGMITYLGGIETLNQTQVKTHGIELSASARDVSGFGGYANLAWQKSRDAAGEQPVGTPVWVASAGVDVATADGRYQGALEWQAVAKRQLVDTQEWARAYGVANLRLAARPWHKGLELSLQVVNLTDHRYLQPSQATQAYARGRTVWLGGRYTL</sequence>
<dbReference type="Pfam" id="PF00593">
    <property type="entry name" value="TonB_dep_Rec_b-barrel"/>
    <property type="match status" value="1"/>
</dbReference>
<dbReference type="SUPFAM" id="SSF56935">
    <property type="entry name" value="Porins"/>
    <property type="match status" value="1"/>
</dbReference>
<evidence type="ECO:0000256" key="11">
    <source>
        <dbReference type="PROSITE-ProRule" id="PRU01360"/>
    </source>
</evidence>
<dbReference type="Gene3D" id="2.170.130.10">
    <property type="entry name" value="TonB-dependent receptor, plug domain"/>
    <property type="match status" value="1"/>
</dbReference>
<dbReference type="Proteomes" id="UP000467214">
    <property type="component" value="Unassembled WGS sequence"/>
</dbReference>
<dbReference type="InterPro" id="IPR012910">
    <property type="entry name" value="Plug_dom"/>
</dbReference>
<protein>
    <submittedName>
        <fullName evidence="16">TonB-dependent receptor plug domain-containing protein</fullName>
    </submittedName>
</protein>
<dbReference type="PROSITE" id="PS52016">
    <property type="entry name" value="TONB_DEPENDENT_REC_3"/>
    <property type="match status" value="1"/>
</dbReference>
<gene>
    <name evidence="16" type="ORF">GQF02_06830</name>
</gene>
<dbReference type="AlphaFoldDB" id="A0A845BQG0"/>
<keyword evidence="6 13" id="KW-0732">Signal</keyword>
<evidence type="ECO:0000256" key="7">
    <source>
        <dbReference type="ARBA" id="ARBA00023077"/>
    </source>
</evidence>
<evidence type="ECO:0000256" key="3">
    <source>
        <dbReference type="ARBA" id="ARBA00022448"/>
    </source>
</evidence>
<comment type="subcellular location">
    <subcellularLocation>
        <location evidence="1 11">Cell outer membrane</location>
        <topology evidence="1 11">Multi-pass membrane protein</topology>
    </subcellularLocation>
</comment>
<keyword evidence="10 11" id="KW-0998">Cell outer membrane</keyword>
<feature type="domain" description="TonB-dependent receptor-like beta-barrel" evidence="14">
    <location>
        <begin position="232"/>
        <end position="630"/>
    </location>
</feature>
<evidence type="ECO:0000256" key="9">
    <source>
        <dbReference type="ARBA" id="ARBA00023170"/>
    </source>
</evidence>
<name>A0A845BQG0_9NEIS</name>
<dbReference type="InterPro" id="IPR036942">
    <property type="entry name" value="Beta-barrel_TonB_sf"/>
</dbReference>
<evidence type="ECO:0000259" key="14">
    <source>
        <dbReference type="Pfam" id="PF00593"/>
    </source>
</evidence>
<organism evidence="16 17">
    <name type="scientific">Craterilacuibacter sinensis</name>
    <dbReference type="NCBI Taxonomy" id="2686017"/>
    <lineage>
        <taxon>Bacteria</taxon>
        <taxon>Pseudomonadati</taxon>
        <taxon>Pseudomonadota</taxon>
        <taxon>Betaproteobacteria</taxon>
        <taxon>Neisseriales</taxon>
        <taxon>Neisseriaceae</taxon>
        <taxon>Craterilacuibacter</taxon>
    </lineage>
</organism>
<evidence type="ECO:0000313" key="17">
    <source>
        <dbReference type="Proteomes" id="UP000467214"/>
    </source>
</evidence>
<dbReference type="GO" id="GO:0015344">
    <property type="term" value="F:siderophore uptake transmembrane transporter activity"/>
    <property type="evidence" value="ECO:0007669"/>
    <property type="project" value="TreeGrafter"/>
</dbReference>
<evidence type="ECO:0000259" key="15">
    <source>
        <dbReference type="Pfam" id="PF07715"/>
    </source>
</evidence>
<dbReference type="GO" id="GO:0009279">
    <property type="term" value="C:cell outer membrane"/>
    <property type="evidence" value="ECO:0007669"/>
    <property type="project" value="UniProtKB-SubCell"/>
</dbReference>
<evidence type="ECO:0000256" key="4">
    <source>
        <dbReference type="ARBA" id="ARBA00022452"/>
    </source>
</evidence>
<evidence type="ECO:0000256" key="6">
    <source>
        <dbReference type="ARBA" id="ARBA00022729"/>
    </source>
</evidence>
<evidence type="ECO:0000313" key="16">
    <source>
        <dbReference type="EMBL" id="MXR36681.1"/>
    </source>
</evidence>
<keyword evidence="5 11" id="KW-0812">Transmembrane</keyword>
<comment type="similarity">
    <text evidence="2 11 12">Belongs to the TonB-dependent receptor family.</text>
</comment>
<comment type="caution">
    <text evidence="16">The sequence shown here is derived from an EMBL/GenBank/DDBJ whole genome shotgun (WGS) entry which is preliminary data.</text>
</comment>
<feature type="chain" id="PRO_5032750423" evidence="13">
    <location>
        <begin position="24"/>
        <end position="659"/>
    </location>
</feature>
<keyword evidence="17" id="KW-1185">Reference proteome</keyword>
<dbReference type="CDD" id="cd01347">
    <property type="entry name" value="ligand_gated_channel"/>
    <property type="match status" value="1"/>
</dbReference>
<evidence type="ECO:0000256" key="8">
    <source>
        <dbReference type="ARBA" id="ARBA00023136"/>
    </source>
</evidence>
<keyword evidence="8 11" id="KW-0472">Membrane</keyword>
<evidence type="ECO:0000256" key="13">
    <source>
        <dbReference type="SAM" id="SignalP"/>
    </source>
</evidence>
<dbReference type="PANTHER" id="PTHR30069:SF29">
    <property type="entry name" value="HEMOGLOBIN AND HEMOGLOBIN-HAPTOGLOBIN-BINDING PROTEIN 1-RELATED"/>
    <property type="match status" value="1"/>
</dbReference>
<dbReference type="RefSeq" id="WP_160795827.1">
    <property type="nucleotide sequence ID" value="NZ_WSSB01000005.1"/>
</dbReference>
<dbReference type="Gene3D" id="2.40.170.20">
    <property type="entry name" value="TonB-dependent receptor, beta-barrel domain"/>
    <property type="match status" value="1"/>
</dbReference>
<evidence type="ECO:0000256" key="5">
    <source>
        <dbReference type="ARBA" id="ARBA00022692"/>
    </source>
</evidence>
<evidence type="ECO:0000256" key="12">
    <source>
        <dbReference type="RuleBase" id="RU003357"/>
    </source>
</evidence>
<feature type="signal peptide" evidence="13">
    <location>
        <begin position="1"/>
        <end position="23"/>
    </location>
</feature>